<feature type="domain" description="Methionyl/Valyl/Leucyl/Isoleucyl-tRNA synthetase anticodon-binding" evidence="10">
    <location>
        <begin position="685"/>
        <end position="831"/>
    </location>
</feature>
<dbReference type="PRINTS" id="PR00986">
    <property type="entry name" value="TRNASYNTHVAL"/>
</dbReference>
<comment type="caution">
    <text evidence="11">The sequence shown here is derived from an EMBL/GenBank/DDBJ whole genome shotgun (WGS) entry which is preliminary data.</text>
</comment>
<organism evidence="11 12">
    <name type="scientific">Mobiluncus porci</name>
    <dbReference type="NCBI Taxonomy" id="2652278"/>
    <lineage>
        <taxon>Bacteria</taxon>
        <taxon>Bacillati</taxon>
        <taxon>Actinomycetota</taxon>
        <taxon>Actinomycetes</taxon>
        <taxon>Actinomycetales</taxon>
        <taxon>Actinomycetaceae</taxon>
        <taxon>Mobiluncus</taxon>
    </lineage>
</organism>
<dbReference type="SUPFAM" id="SSF50677">
    <property type="entry name" value="ValRS/IleRS/LeuRS editing domain"/>
    <property type="match status" value="1"/>
</dbReference>
<comment type="domain">
    <text evidence="8">ValRS has two distinct active sites: one for aminoacylation and one for editing. The misactivated threonine is translocated from the active site to the editing site.</text>
</comment>
<name>A0A7K0K537_9ACTO</name>
<evidence type="ECO:0000256" key="2">
    <source>
        <dbReference type="ARBA" id="ARBA00022598"/>
    </source>
</evidence>
<dbReference type="RefSeq" id="WP_154545529.1">
    <property type="nucleotide sequence ID" value="NZ_VUMY01000014.1"/>
</dbReference>
<dbReference type="InterPro" id="IPR048044">
    <property type="entry name" value="Valyl-tRNA_ligase_actino"/>
</dbReference>
<evidence type="ECO:0000256" key="4">
    <source>
        <dbReference type="ARBA" id="ARBA00022840"/>
    </source>
</evidence>
<protein>
    <recommendedName>
        <fullName evidence="8">Valine--tRNA ligase</fullName>
        <ecNumber evidence="8">6.1.1.9</ecNumber>
    </recommendedName>
    <alternativeName>
        <fullName evidence="8">Valyl-tRNA synthetase</fullName>
        <shortName evidence="8">ValRS</shortName>
    </alternativeName>
</protein>
<dbReference type="InterPro" id="IPR009008">
    <property type="entry name" value="Val/Leu/Ile-tRNA-synth_edit"/>
</dbReference>
<evidence type="ECO:0000259" key="9">
    <source>
        <dbReference type="Pfam" id="PF00133"/>
    </source>
</evidence>
<dbReference type="InterPro" id="IPR013155">
    <property type="entry name" value="M/V/L/I-tRNA-synth_anticd-bd"/>
</dbReference>
<proteinExistence type="inferred from homology"/>
<dbReference type="GO" id="GO:0005829">
    <property type="term" value="C:cytosol"/>
    <property type="evidence" value="ECO:0007669"/>
    <property type="project" value="TreeGrafter"/>
</dbReference>
<dbReference type="InterPro" id="IPR002300">
    <property type="entry name" value="aa-tRNA-synth_Ia"/>
</dbReference>
<evidence type="ECO:0000256" key="3">
    <source>
        <dbReference type="ARBA" id="ARBA00022741"/>
    </source>
</evidence>
<evidence type="ECO:0000256" key="8">
    <source>
        <dbReference type="HAMAP-Rule" id="MF_02005"/>
    </source>
</evidence>
<feature type="short sequence motif" description="'KMSKS' region" evidence="8">
    <location>
        <begin position="604"/>
        <end position="608"/>
    </location>
</feature>
<dbReference type="SUPFAM" id="SSF52374">
    <property type="entry name" value="Nucleotidylyl transferase"/>
    <property type="match status" value="1"/>
</dbReference>
<dbReference type="NCBIfam" id="NF009687">
    <property type="entry name" value="PRK13208.1"/>
    <property type="match status" value="1"/>
</dbReference>
<dbReference type="PANTHER" id="PTHR11946">
    <property type="entry name" value="VALYL-TRNA SYNTHETASES"/>
    <property type="match status" value="1"/>
</dbReference>
<keyword evidence="3 8" id="KW-0547">Nucleotide-binding</keyword>
<dbReference type="EMBL" id="VUMY01000014">
    <property type="protein sequence ID" value="MST50155.1"/>
    <property type="molecule type" value="Genomic_DNA"/>
</dbReference>
<comment type="similarity">
    <text evidence="8">Belongs to the class-I aminoacyl-tRNA synthetase family. ValS type 2 subfamily.</text>
</comment>
<gene>
    <name evidence="8 11" type="primary">valS</name>
    <name evidence="11" type="ORF">FYJ63_07890</name>
</gene>
<dbReference type="NCBIfam" id="NF000540">
    <property type="entry name" value="alt_ValS"/>
    <property type="match status" value="1"/>
</dbReference>
<dbReference type="CDD" id="cd07962">
    <property type="entry name" value="Anticodon_Ia_Val"/>
    <property type="match status" value="1"/>
</dbReference>
<accession>A0A7K0K537</accession>
<evidence type="ECO:0000313" key="12">
    <source>
        <dbReference type="Proteomes" id="UP000442535"/>
    </source>
</evidence>
<reference evidence="11 12" key="1">
    <citation type="submission" date="2019-08" db="EMBL/GenBank/DDBJ databases">
        <title>In-depth cultivation of the pig gut microbiome towards novel bacterial diversity and tailored functional studies.</title>
        <authorList>
            <person name="Wylensek D."/>
            <person name="Hitch T.C.A."/>
            <person name="Clavel T."/>
        </authorList>
    </citation>
    <scope>NUCLEOTIDE SEQUENCE [LARGE SCALE GENOMIC DNA]</scope>
    <source>
        <strain evidence="11 12">RF-GAM-744-WT-7</strain>
    </source>
</reference>
<comment type="subcellular location">
    <subcellularLocation>
        <location evidence="8">Cytoplasm</location>
    </subcellularLocation>
</comment>
<dbReference type="InterPro" id="IPR002303">
    <property type="entry name" value="Valyl-tRNA_ligase"/>
</dbReference>
<dbReference type="InterPro" id="IPR022874">
    <property type="entry name" value="Valine-tRNA_ligase_type_2"/>
</dbReference>
<comment type="catalytic activity">
    <reaction evidence="7 8">
        <text>tRNA(Val) + L-valine + ATP = L-valyl-tRNA(Val) + AMP + diphosphate</text>
        <dbReference type="Rhea" id="RHEA:10704"/>
        <dbReference type="Rhea" id="RHEA-COMP:9672"/>
        <dbReference type="Rhea" id="RHEA-COMP:9708"/>
        <dbReference type="ChEBI" id="CHEBI:30616"/>
        <dbReference type="ChEBI" id="CHEBI:33019"/>
        <dbReference type="ChEBI" id="CHEBI:57762"/>
        <dbReference type="ChEBI" id="CHEBI:78442"/>
        <dbReference type="ChEBI" id="CHEBI:78537"/>
        <dbReference type="ChEBI" id="CHEBI:456215"/>
        <dbReference type="EC" id="6.1.1.9"/>
    </reaction>
</comment>
<dbReference type="PANTHER" id="PTHR11946:SF93">
    <property type="entry name" value="VALINE--TRNA LIGASE, CHLOROPLASTIC_MITOCHONDRIAL 2"/>
    <property type="match status" value="1"/>
</dbReference>
<feature type="short sequence motif" description="'HIGH' region" evidence="8">
    <location>
        <begin position="58"/>
        <end position="68"/>
    </location>
</feature>
<dbReference type="PROSITE" id="PS00178">
    <property type="entry name" value="AA_TRNA_LIGASE_I"/>
    <property type="match status" value="1"/>
</dbReference>
<sequence>MTQTIAYPATLPAPKVPAKTTLDGIEDKWRARWTEDKTYAFNPETTREAVYSIDTPPPTVSGSLHVGHVFSYTHTDLVARYQRMRGKNVFYPMGWDDNGLPTERRVQNYFGVRCDPSLPYVPNFKPPYEGGEGKSIKNADQVPISRKNFVELCEKLTAEDEKQFEELWRTLGLSIDWSYTMQTIGARAQKVAQTFFLRNLARGEAYQADAPGLWDVTFQTAVAQAELEARDYPGAYHSLAFHREDGKGDIVIETTRPELLGACCALVAHPDDERYQDVFGSFVTSPGFDVRVPVLAHPMAEIDKGSGIAMCCTFGDLVDVQWWRDLQLPTRVIIRKDGRITAEVPDWVTSERGRALFESACGKTTFSARKAVVEALQASGEMLGEPKPTQRMTNFYEKGDKPLEIVASRQWYIRNGGADFTRPGKSGTLREEFLARGRELDFVPDFMRVRYENWVNGLNSDWLISRQRFFGVPLPLWYPIDESGETDYNHPLIPSEAVLPIDPTTDVPAGFDESQRGKPGGFEAEVDIMDTWATSSLTPEIYSGCLFDDALFAATFPMDLRPQGQDIIRTWLFSTVVRSHLEFDELPWRQAALSGWILDPDHKKMSKSKGNVVTPMGLLEKHSSDAVRYWAASARLGTDAAFDEAQMKVGRRLAIKLLNASKFALSMVGDGELTLDPSLVTVEVDRALIASLVEVIKSATKAFDAMDHARALETTESFFWTLCDDYLELVKDRAYGVDSWADEAGVTSARATLALAIDAVVRLLAPFLPFTCEEVWSWYREGSVHLASWPTTDALEAAAGNPEILRVAGGALSVLRKVKSDAKVSQRTPFVSATVEFPEADAALAEASREDLVAANHVEGSLEFVGASVEGPQVAVSELGEPPAKPVK</sequence>
<dbReference type="GO" id="GO:0006438">
    <property type="term" value="P:valyl-tRNA aminoacylation"/>
    <property type="evidence" value="ECO:0007669"/>
    <property type="project" value="UniProtKB-UniRule"/>
</dbReference>
<dbReference type="Gene3D" id="3.40.50.620">
    <property type="entry name" value="HUPs"/>
    <property type="match status" value="2"/>
</dbReference>
<evidence type="ECO:0000256" key="5">
    <source>
        <dbReference type="ARBA" id="ARBA00022917"/>
    </source>
</evidence>
<keyword evidence="4 8" id="KW-0067">ATP-binding</keyword>
<dbReference type="InterPro" id="IPR014729">
    <property type="entry name" value="Rossmann-like_a/b/a_fold"/>
</dbReference>
<dbReference type="Pfam" id="PF08264">
    <property type="entry name" value="Anticodon_1"/>
    <property type="match status" value="1"/>
</dbReference>
<dbReference type="InterPro" id="IPR009080">
    <property type="entry name" value="tRNAsynth_Ia_anticodon-bd"/>
</dbReference>
<dbReference type="GO" id="GO:0002161">
    <property type="term" value="F:aminoacyl-tRNA deacylase activity"/>
    <property type="evidence" value="ECO:0007669"/>
    <property type="project" value="InterPro"/>
</dbReference>
<keyword evidence="12" id="KW-1185">Reference proteome</keyword>
<dbReference type="Pfam" id="PF00133">
    <property type="entry name" value="tRNA-synt_1"/>
    <property type="match status" value="2"/>
</dbReference>
<feature type="binding site" evidence="8">
    <location>
        <position position="607"/>
    </location>
    <ligand>
        <name>ATP</name>
        <dbReference type="ChEBI" id="CHEBI:30616"/>
    </ligand>
</feature>
<keyword evidence="5 8" id="KW-0648">Protein biosynthesis</keyword>
<keyword evidence="1 8" id="KW-0963">Cytoplasm</keyword>
<dbReference type="InterPro" id="IPR001412">
    <property type="entry name" value="aa-tRNA-synth_I_CS"/>
</dbReference>
<evidence type="ECO:0000256" key="6">
    <source>
        <dbReference type="ARBA" id="ARBA00023146"/>
    </source>
</evidence>
<dbReference type="Proteomes" id="UP000442535">
    <property type="component" value="Unassembled WGS sequence"/>
</dbReference>
<evidence type="ECO:0000256" key="1">
    <source>
        <dbReference type="ARBA" id="ARBA00022490"/>
    </source>
</evidence>
<dbReference type="SUPFAM" id="SSF47323">
    <property type="entry name" value="Anticodon-binding domain of a subclass of class I aminoacyl-tRNA synthetases"/>
    <property type="match status" value="1"/>
</dbReference>
<dbReference type="AlphaFoldDB" id="A0A7K0K537"/>
<dbReference type="GO" id="GO:0004832">
    <property type="term" value="F:valine-tRNA ligase activity"/>
    <property type="evidence" value="ECO:0007669"/>
    <property type="project" value="UniProtKB-UniRule"/>
</dbReference>
<dbReference type="EC" id="6.1.1.9" evidence="8"/>
<keyword evidence="2 8" id="KW-0436">Ligase</keyword>
<evidence type="ECO:0000259" key="10">
    <source>
        <dbReference type="Pfam" id="PF08264"/>
    </source>
</evidence>
<dbReference type="Gene3D" id="1.10.730.10">
    <property type="entry name" value="Isoleucyl-tRNA Synthetase, Domain 1"/>
    <property type="match status" value="1"/>
</dbReference>
<feature type="domain" description="Aminoacyl-tRNA synthetase class Ia" evidence="9">
    <location>
        <begin position="29"/>
        <end position="111"/>
    </location>
</feature>
<comment type="function">
    <text evidence="8">Catalyzes the attachment of valine to tRNA(Val). As ValRS can inadvertently accommodate and process structurally similar amino acids such as threonine, to avoid such errors, it has a 'posttransfer' editing activity that hydrolyzes mischarged Thr-tRNA(Val) in a tRNA-dependent manner.</text>
</comment>
<comment type="subunit">
    <text evidence="8">Monomer.</text>
</comment>
<keyword evidence="6 8" id="KW-0030">Aminoacyl-tRNA synthetase</keyword>
<dbReference type="InterPro" id="IPR033705">
    <property type="entry name" value="Anticodon_Ia_Val"/>
</dbReference>
<feature type="domain" description="Aminoacyl-tRNA synthetase class Ia" evidence="9">
    <location>
        <begin position="140"/>
        <end position="642"/>
    </location>
</feature>
<evidence type="ECO:0000256" key="7">
    <source>
        <dbReference type="ARBA" id="ARBA00047552"/>
    </source>
</evidence>
<dbReference type="GO" id="GO:0005524">
    <property type="term" value="F:ATP binding"/>
    <property type="evidence" value="ECO:0007669"/>
    <property type="project" value="UniProtKB-UniRule"/>
</dbReference>
<evidence type="ECO:0000313" key="11">
    <source>
        <dbReference type="EMBL" id="MST50155.1"/>
    </source>
</evidence>
<dbReference type="HAMAP" id="MF_02005">
    <property type="entry name" value="Val_tRNA_synth_type2"/>
    <property type="match status" value="1"/>
</dbReference>